<dbReference type="SUPFAM" id="SSF56801">
    <property type="entry name" value="Acetyl-CoA synthetase-like"/>
    <property type="match status" value="1"/>
</dbReference>
<feature type="non-terminal residue" evidence="5">
    <location>
        <position position="1"/>
    </location>
</feature>
<dbReference type="InterPro" id="IPR020845">
    <property type="entry name" value="AMP-binding_CS"/>
</dbReference>
<evidence type="ECO:0000313" key="5">
    <source>
        <dbReference type="EMBL" id="RFU32015.1"/>
    </source>
</evidence>
<dbReference type="AlphaFoldDB" id="A0A3E2HF88"/>
<organism evidence="5 6">
    <name type="scientific">Scytalidium lignicola</name>
    <name type="common">Hyphomycete</name>
    <dbReference type="NCBI Taxonomy" id="5539"/>
    <lineage>
        <taxon>Eukaryota</taxon>
        <taxon>Fungi</taxon>
        <taxon>Dikarya</taxon>
        <taxon>Ascomycota</taxon>
        <taxon>Pezizomycotina</taxon>
        <taxon>Leotiomycetes</taxon>
        <taxon>Leotiomycetes incertae sedis</taxon>
        <taxon>Scytalidium</taxon>
    </lineage>
</organism>
<dbReference type="STRING" id="5539.A0A3E2HF88"/>
<reference evidence="5 6" key="1">
    <citation type="submission" date="2018-05" db="EMBL/GenBank/DDBJ databases">
        <title>Draft genome sequence of Scytalidium lignicola DSM 105466, a ubiquitous saprotrophic fungus.</title>
        <authorList>
            <person name="Buettner E."/>
            <person name="Gebauer A.M."/>
            <person name="Hofrichter M."/>
            <person name="Liers C."/>
            <person name="Kellner H."/>
        </authorList>
    </citation>
    <scope>NUCLEOTIDE SEQUENCE [LARGE SCALE GENOMIC DNA]</scope>
    <source>
        <strain evidence="5 6">DSM 105466</strain>
    </source>
</reference>
<comment type="caution">
    <text evidence="5">The sequence shown here is derived from an EMBL/GenBank/DDBJ whole genome shotgun (WGS) entry which is preliminary data.</text>
</comment>
<dbReference type="Gene3D" id="3.30.300.30">
    <property type="match status" value="1"/>
</dbReference>
<accession>A0A3E2HF88</accession>
<dbReference type="PROSITE" id="PS00455">
    <property type="entry name" value="AMP_BINDING"/>
    <property type="match status" value="1"/>
</dbReference>
<dbReference type="InterPro" id="IPR045851">
    <property type="entry name" value="AMP-bd_C_sf"/>
</dbReference>
<dbReference type="Gene3D" id="3.40.50.12780">
    <property type="entry name" value="N-terminal domain of ligase-like"/>
    <property type="match status" value="1"/>
</dbReference>
<dbReference type="Pfam" id="PF13193">
    <property type="entry name" value="AMP-binding_C"/>
    <property type="match status" value="1"/>
</dbReference>
<comment type="similarity">
    <text evidence="1">Belongs to the ATP-dependent AMP-binding enzyme family.</text>
</comment>
<dbReference type="CDD" id="cd05911">
    <property type="entry name" value="Firefly_Luc_like"/>
    <property type="match status" value="1"/>
</dbReference>
<dbReference type="PANTHER" id="PTHR24096:SF149">
    <property type="entry name" value="AMP-BINDING DOMAIN-CONTAINING PROTEIN-RELATED"/>
    <property type="match status" value="1"/>
</dbReference>
<evidence type="ECO:0000313" key="6">
    <source>
        <dbReference type="Proteomes" id="UP000258309"/>
    </source>
</evidence>
<dbReference type="Pfam" id="PF00501">
    <property type="entry name" value="AMP-binding"/>
    <property type="match status" value="1"/>
</dbReference>
<dbReference type="EMBL" id="NCSJ02000063">
    <property type="protein sequence ID" value="RFU32015.1"/>
    <property type="molecule type" value="Genomic_DNA"/>
</dbReference>
<feature type="non-terminal residue" evidence="5">
    <location>
        <position position="556"/>
    </location>
</feature>
<dbReference type="Proteomes" id="UP000258309">
    <property type="component" value="Unassembled WGS sequence"/>
</dbReference>
<keyword evidence="2" id="KW-0436">Ligase</keyword>
<dbReference type="OrthoDB" id="1898221at2759"/>
<protein>
    <submittedName>
        <fullName evidence="5">Uncharacterized protein</fullName>
    </submittedName>
</protein>
<dbReference type="FunFam" id="3.30.300.30:FF:000007">
    <property type="entry name" value="4-coumarate--CoA ligase 2"/>
    <property type="match status" value="1"/>
</dbReference>
<dbReference type="GO" id="GO:0016405">
    <property type="term" value="F:CoA-ligase activity"/>
    <property type="evidence" value="ECO:0007669"/>
    <property type="project" value="TreeGrafter"/>
</dbReference>
<feature type="domain" description="AMP-dependent synthetase/ligase" evidence="3">
    <location>
        <begin position="30"/>
        <end position="411"/>
    </location>
</feature>
<evidence type="ECO:0000259" key="3">
    <source>
        <dbReference type="Pfam" id="PF00501"/>
    </source>
</evidence>
<dbReference type="InterPro" id="IPR042099">
    <property type="entry name" value="ANL_N_sf"/>
</dbReference>
<dbReference type="InterPro" id="IPR025110">
    <property type="entry name" value="AMP-bd_C"/>
</dbReference>
<sequence length="556" mass="60864">MVYSSLKQYDIPALDLLTFLFDYEDCDSKEDTVVHVEAENPSNSITKAQARDLTQRIAYSLRHEFGIGAQGPGKDVVVCISSGQPLLPMVFYGVIAAGGVYSAASASFTAPELSRQIKQGSSRLILCSNDAKDVAIQAAMACGIPLSRVLVVQSSPQWSVKSIEGGKTCLPSKGKLDWARITNQQELDDSLICLLYSSGTTGPPKGVKISHTNIVSEAFLPITMNRVYLAEREKRGEPPMEHRTLAHLPAAHIAGVQGYFINPFYMGCTVYWMPKFDFVKFLEYNKKYRITSFFTVPPIYLLIAKMDIVKDHFDSLEIAVSGAAPLGKELQYAASKRLGKGKVFISQTWGLSETTGSVTAQPWGTSDDTGSVSPLLPNMSIKLVDDDGNEVEEGKPGEVLVKGPVVTKGYYNNPQATKESFVDGWLCTGDIAVWKNGLPYVVDRKKELIKYKGLQVPPAELEALLLIHPQILDAAVIGVFIPGTEVPRAYVVRAPGNPPLSEEDVKEFVKGKVADYKQLRGGVIFVDTIPKSPSGKILRRELREKAKAEAELKSKL</sequence>
<gene>
    <name evidence="5" type="ORF">B7463_g4324</name>
</gene>
<proteinExistence type="inferred from homology"/>
<keyword evidence="6" id="KW-1185">Reference proteome</keyword>
<dbReference type="InterPro" id="IPR000873">
    <property type="entry name" value="AMP-dep_synth/lig_dom"/>
</dbReference>
<evidence type="ECO:0000259" key="4">
    <source>
        <dbReference type="Pfam" id="PF13193"/>
    </source>
</evidence>
<name>A0A3E2HF88_SCYLI</name>
<dbReference type="GO" id="GO:0019748">
    <property type="term" value="P:secondary metabolic process"/>
    <property type="evidence" value="ECO:0007669"/>
    <property type="project" value="TreeGrafter"/>
</dbReference>
<evidence type="ECO:0000256" key="1">
    <source>
        <dbReference type="ARBA" id="ARBA00006432"/>
    </source>
</evidence>
<evidence type="ECO:0000256" key="2">
    <source>
        <dbReference type="ARBA" id="ARBA00022598"/>
    </source>
</evidence>
<dbReference type="OMA" id="WMGKYEW"/>
<dbReference type="PANTHER" id="PTHR24096">
    <property type="entry name" value="LONG-CHAIN-FATTY-ACID--COA LIGASE"/>
    <property type="match status" value="1"/>
</dbReference>
<feature type="domain" description="AMP-binding enzyme C-terminal" evidence="4">
    <location>
        <begin position="460"/>
        <end position="536"/>
    </location>
</feature>